<dbReference type="Proteomes" id="UP000229366">
    <property type="component" value="Unassembled WGS sequence"/>
</dbReference>
<protein>
    <recommendedName>
        <fullName evidence="4">Potassium channel domain-containing protein</fullName>
    </recommendedName>
</protein>
<keyword evidence="1" id="KW-0812">Transmembrane</keyword>
<evidence type="ECO:0008006" key="4">
    <source>
        <dbReference type="Google" id="ProtNLM"/>
    </source>
</evidence>
<feature type="transmembrane region" description="Helical" evidence="1">
    <location>
        <begin position="15"/>
        <end position="40"/>
    </location>
</feature>
<evidence type="ECO:0000256" key="1">
    <source>
        <dbReference type="SAM" id="Phobius"/>
    </source>
</evidence>
<dbReference type="RefSeq" id="WP_100378718.1">
    <property type="nucleotide sequence ID" value="NZ_CBCSBW010000001.1"/>
</dbReference>
<keyword evidence="1" id="KW-1133">Transmembrane helix</keyword>
<keyword evidence="3" id="KW-1185">Reference proteome</keyword>
<accession>A0A2M8VYP8</accession>
<organism evidence="2 3">
    <name type="scientific">Polynucleobacter brandtiae</name>
    <dbReference type="NCBI Taxonomy" id="1938816"/>
    <lineage>
        <taxon>Bacteria</taxon>
        <taxon>Pseudomonadati</taxon>
        <taxon>Pseudomonadota</taxon>
        <taxon>Betaproteobacteria</taxon>
        <taxon>Burkholderiales</taxon>
        <taxon>Burkholderiaceae</taxon>
        <taxon>Polynucleobacter</taxon>
    </lineage>
</organism>
<dbReference type="AlphaFoldDB" id="A0A2M8VYP8"/>
<sequence length="171" mass="19641">MTITNTISLATEFDFPAYLLGFAMLMLVMLIHGIALLQIAKRYEVKSFLHLSEHRYSSVALIFYVSVTCLFLVHLFEIMLWGISLWLFNLLPDLGQSILFSGSTYTAMGFMDDLLPNGWKMLAIIIAFSGMFAFAWTASVMISMTRNFRQAYTHMHMLKLKLPAEVMERFK</sequence>
<feature type="transmembrane region" description="Helical" evidence="1">
    <location>
        <begin position="61"/>
        <end position="88"/>
    </location>
</feature>
<proteinExistence type="predicted"/>
<name>A0A2M8VYP8_9BURK</name>
<gene>
    <name evidence="2" type="ORF">B0G85_0359</name>
</gene>
<evidence type="ECO:0000313" key="3">
    <source>
        <dbReference type="Proteomes" id="UP000229366"/>
    </source>
</evidence>
<comment type="caution">
    <text evidence="2">The sequence shown here is derived from an EMBL/GenBank/DDBJ whole genome shotgun (WGS) entry which is preliminary data.</text>
</comment>
<feature type="transmembrane region" description="Helical" evidence="1">
    <location>
        <begin position="121"/>
        <end position="142"/>
    </location>
</feature>
<reference evidence="2 3" key="1">
    <citation type="submission" date="2017-11" db="EMBL/GenBank/DDBJ databases">
        <title>Genomic Encyclopedia of Type Strains, Phase III (KMG-III): the genomes of soil and plant-associated and newly described type strains.</title>
        <authorList>
            <person name="Whitman W."/>
        </authorList>
    </citation>
    <scope>NUCLEOTIDE SEQUENCE [LARGE SCALE GENOMIC DNA]</scope>
    <source>
        <strain evidence="2 3">UB-Domo-W1</strain>
    </source>
</reference>
<dbReference type="EMBL" id="PGTX01000001">
    <property type="protein sequence ID" value="PJI82969.1"/>
    <property type="molecule type" value="Genomic_DNA"/>
</dbReference>
<keyword evidence="1" id="KW-0472">Membrane</keyword>
<dbReference type="OrthoDB" id="9131370at2"/>
<evidence type="ECO:0000313" key="2">
    <source>
        <dbReference type="EMBL" id="PJI82969.1"/>
    </source>
</evidence>